<keyword evidence="1" id="KW-1133">Transmembrane helix</keyword>
<protein>
    <submittedName>
        <fullName evidence="2">Uncharacterized protein</fullName>
    </submittedName>
</protein>
<gene>
    <name evidence="2" type="ORF">ENN94_00885</name>
</gene>
<dbReference type="AlphaFoldDB" id="A0A831PJB4"/>
<sequence length="74" mass="8149">MIFALGINVPLGYMREAAPKYSLSWFIYIHLSIPFIVALRTSAGFGWEVVPFSLGCAVAGQLLGGFLRRASRRS</sequence>
<dbReference type="PANTHER" id="PTHR31033:SF18">
    <property type="entry name" value="OS06G0115800 PROTEIN"/>
    <property type="match status" value="1"/>
</dbReference>
<accession>A0A831PJB4</accession>
<keyword evidence="1" id="KW-0812">Transmembrane</keyword>
<feature type="transmembrane region" description="Helical" evidence="1">
    <location>
        <begin position="21"/>
        <end position="39"/>
    </location>
</feature>
<reference evidence="2" key="1">
    <citation type="journal article" date="2020" name="mSystems">
        <title>Genome- and Community-Level Interaction Insights into Carbon Utilization and Element Cycling Functions of Hydrothermarchaeota in Hydrothermal Sediment.</title>
        <authorList>
            <person name="Zhou Z."/>
            <person name="Liu Y."/>
            <person name="Xu W."/>
            <person name="Pan J."/>
            <person name="Luo Z.H."/>
            <person name="Li M."/>
        </authorList>
    </citation>
    <scope>NUCLEOTIDE SEQUENCE [LARGE SCALE GENOMIC DNA]</scope>
    <source>
        <strain evidence="2">SpSt-1220</strain>
    </source>
</reference>
<comment type="caution">
    <text evidence="2">The sequence shown here is derived from an EMBL/GenBank/DDBJ whole genome shotgun (WGS) entry which is preliminary data.</text>
</comment>
<dbReference type="Proteomes" id="UP000886162">
    <property type="component" value="Unassembled WGS sequence"/>
</dbReference>
<proteinExistence type="predicted"/>
<keyword evidence="1" id="KW-0472">Membrane</keyword>
<dbReference type="PANTHER" id="PTHR31033">
    <property type="entry name" value="PROTEIN, PUTATIVE-RELATED"/>
    <property type="match status" value="1"/>
</dbReference>
<evidence type="ECO:0000256" key="1">
    <source>
        <dbReference type="SAM" id="Phobius"/>
    </source>
</evidence>
<organism evidence="2">
    <name type="scientific">Geoalkalibacter subterraneus</name>
    <dbReference type="NCBI Taxonomy" id="483547"/>
    <lineage>
        <taxon>Bacteria</taxon>
        <taxon>Pseudomonadati</taxon>
        <taxon>Thermodesulfobacteriota</taxon>
        <taxon>Desulfuromonadia</taxon>
        <taxon>Desulfuromonadales</taxon>
        <taxon>Geoalkalibacteraceae</taxon>
        <taxon>Geoalkalibacter</taxon>
    </lineage>
</organism>
<dbReference type="EMBL" id="DSDO01000060">
    <property type="protein sequence ID" value="HDR46236.1"/>
    <property type="molecule type" value="Genomic_DNA"/>
</dbReference>
<evidence type="ECO:0000313" key="2">
    <source>
        <dbReference type="EMBL" id="HDR46236.1"/>
    </source>
</evidence>
<name>A0A831PJB4_9BACT</name>
<feature type="transmembrane region" description="Helical" evidence="1">
    <location>
        <begin position="45"/>
        <end position="67"/>
    </location>
</feature>